<sequence>MSSSEDDFMSDKYLTEAPQSRTQTYTQRRAAAARQHLDSQPKPRAVREEEARRKALETSLFAQDGLQKGAGKAMGLMMKMGWTPGEGLGKKRVGEGTDEAKTRPRESTPSDDSDAEAAASPAAPGIGVKRRKLSPSLATSRTEPLRISLWAGKSGLGAHTRSPSPENMSFLLRQAANPSSSGPGKALDDSAEAFRRRRAQVDDAKRTESREWAARALHMEFEQARGTIFHPLWIVPLSPLTTLPRPLIRLIDPELADTLPEEENDALQIRAGSPRGNMSAAERMREEMRRDALVDLVEDENEPRPEGKKPEQGKEGEPEVDVDWASFIPSVHRVLRMDAPTHLSYLIDSLRIDHLYCFWCAARYGSVEEMNAPGGCPGEDEDDH</sequence>
<dbReference type="SMART" id="SM01173">
    <property type="entry name" value="DUF4187"/>
    <property type="match status" value="1"/>
</dbReference>
<feature type="compositionally biased region" description="Basic and acidic residues" evidence="1">
    <location>
        <begin position="35"/>
        <end position="56"/>
    </location>
</feature>
<protein>
    <recommendedName>
        <fullName evidence="2">G-patch domain-containing protein</fullName>
    </recommendedName>
</protein>
<reference evidence="3" key="1">
    <citation type="submission" date="2020-07" db="EMBL/GenBank/DDBJ databases">
        <title>Draft Genome Sequence of a Deep-Sea Yeast, Naganishia (Cryptococcus) liquefaciens strain N6.</title>
        <authorList>
            <person name="Han Y.W."/>
            <person name="Kajitani R."/>
            <person name="Morimoto H."/>
            <person name="Parhat M."/>
            <person name="Tsubouchi H."/>
            <person name="Bakenova O."/>
            <person name="Ogata M."/>
            <person name="Argunhan B."/>
            <person name="Aoki R."/>
            <person name="Kajiwara S."/>
            <person name="Itoh T."/>
            <person name="Iwasaki H."/>
        </authorList>
    </citation>
    <scope>NUCLEOTIDE SEQUENCE</scope>
    <source>
        <strain evidence="3">N6</strain>
    </source>
</reference>
<dbReference type="Proteomes" id="UP000620104">
    <property type="component" value="Unassembled WGS sequence"/>
</dbReference>
<evidence type="ECO:0000259" key="2">
    <source>
        <dbReference type="PROSITE" id="PS50174"/>
    </source>
</evidence>
<dbReference type="GO" id="GO:0003676">
    <property type="term" value="F:nucleic acid binding"/>
    <property type="evidence" value="ECO:0007669"/>
    <property type="project" value="InterPro"/>
</dbReference>
<proteinExistence type="predicted"/>
<dbReference type="PANTHER" id="PTHR21032">
    <property type="entry name" value="G PATCH DOMAIN-CONTAINING PROTEIN 11"/>
    <property type="match status" value="1"/>
</dbReference>
<evidence type="ECO:0000313" key="4">
    <source>
        <dbReference type="Proteomes" id="UP000620104"/>
    </source>
</evidence>
<dbReference type="AlphaFoldDB" id="A0A8H3TQ40"/>
<dbReference type="PANTHER" id="PTHR21032:SF0">
    <property type="entry name" value="G PATCH DOMAIN-CONTAINING PROTEIN 11"/>
    <property type="match status" value="1"/>
</dbReference>
<feature type="compositionally biased region" description="Low complexity" evidence="1">
    <location>
        <begin position="19"/>
        <end position="34"/>
    </location>
</feature>
<accession>A0A8H3TQ40</accession>
<evidence type="ECO:0000256" key="1">
    <source>
        <dbReference type="SAM" id="MobiDB-lite"/>
    </source>
</evidence>
<feature type="region of interest" description="Disordered" evidence="1">
    <location>
        <begin position="295"/>
        <end position="321"/>
    </location>
</feature>
<gene>
    <name evidence="3" type="ORF">NliqN6_1559</name>
</gene>
<feature type="compositionally biased region" description="Basic and acidic residues" evidence="1">
    <location>
        <begin position="88"/>
        <end position="108"/>
    </location>
</feature>
<name>A0A8H3TQ40_9TREE</name>
<keyword evidence="4" id="KW-1185">Reference proteome</keyword>
<comment type="caution">
    <text evidence="3">The sequence shown here is derived from an EMBL/GenBank/DDBJ whole genome shotgun (WGS) entry which is preliminary data.</text>
</comment>
<feature type="compositionally biased region" description="Basic and acidic residues" evidence="1">
    <location>
        <begin position="302"/>
        <end position="317"/>
    </location>
</feature>
<dbReference type="Pfam" id="PF01585">
    <property type="entry name" value="G-patch"/>
    <property type="match status" value="1"/>
</dbReference>
<feature type="region of interest" description="Disordered" evidence="1">
    <location>
        <begin position="1"/>
        <end position="61"/>
    </location>
</feature>
<dbReference type="PROSITE" id="PS50174">
    <property type="entry name" value="G_PATCH"/>
    <property type="match status" value="1"/>
</dbReference>
<feature type="domain" description="G-patch" evidence="2">
    <location>
        <begin position="69"/>
        <end position="94"/>
    </location>
</feature>
<dbReference type="InterPro" id="IPR000467">
    <property type="entry name" value="G_patch_dom"/>
</dbReference>
<dbReference type="InterPro" id="IPR039249">
    <property type="entry name" value="GPATCH11"/>
</dbReference>
<organism evidence="3 4">
    <name type="scientific">Naganishia liquefaciens</name>
    <dbReference type="NCBI Taxonomy" id="104408"/>
    <lineage>
        <taxon>Eukaryota</taxon>
        <taxon>Fungi</taxon>
        <taxon>Dikarya</taxon>
        <taxon>Basidiomycota</taxon>
        <taxon>Agaricomycotina</taxon>
        <taxon>Tremellomycetes</taxon>
        <taxon>Filobasidiales</taxon>
        <taxon>Filobasidiaceae</taxon>
        <taxon>Naganishia</taxon>
    </lineage>
</organism>
<dbReference type="GO" id="GO:0000776">
    <property type="term" value="C:kinetochore"/>
    <property type="evidence" value="ECO:0007669"/>
    <property type="project" value="TreeGrafter"/>
</dbReference>
<dbReference type="OrthoDB" id="786951at2759"/>
<dbReference type="InterPro" id="IPR025239">
    <property type="entry name" value="DUF4187"/>
</dbReference>
<dbReference type="Pfam" id="PF13821">
    <property type="entry name" value="DUF4187"/>
    <property type="match status" value="1"/>
</dbReference>
<evidence type="ECO:0000313" key="3">
    <source>
        <dbReference type="EMBL" id="GHJ85157.1"/>
    </source>
</evidence>
<dbReference type="EMBL" id="BLZA01000010">
    <property type="protein sequence ID" value="GHJ85157.1"/>
    <property type="molecule type" value="Genomic_DNA"/>
</dbReference>
<feature type="region of interest" description="Disordered" evidence="1">
    <location>
        <begin position="81"/>
        <end position="139"/>
    </location>
</feature>